<dbReference type="CDD" id="cd00041">
    <property type="entry name" value="CUB"/>
    <property type="match status" value="1"/>
</dbReference>
<evidence type="ECO:0000256" key="2">
    <source>
        <dbReference type="ARBA" id="ARBA00023157"/>
    </source>
</evidence>
<gene>
    <name evidence="6" type="ORF">HOLleu_15737</name>
</gene>
<keyword evidence="1" id="KW-0677">Repeat</keyword>
<dbReference type="InterPro" id="IPR035914">
    <property type="entry name" value="Sperma_CUB_dom_sf"/>
</dbReference>
<evidence type="ECO:0000259" key="5">
    <source>
        <dbReference type="PROSITE" id="PS01180"/>
    </source>
</evidence>
<dbReference type="InterPro" id="IPR000859">
    <property type="entry name" value="CUB_dom"/>
</dbReference>
<dbReference type="Pfam" id="PF00431">
    <property type="entry name" value="CUB"/>
    <property type="match status" value="1"/>
</dbReference>
<dbReference type="OrthoDB" id="431034at2759"/>
<dbReference type="AlphaFoldDB" id="A0A9Q1C347"/>
<evidence type="ECO:0000313" key="7">
    <source>
        <dbReference type="Proteomes" id="UP001152320"/>
    </source>
</evidence>
<feature type="chain" id="PRO_5040395657" description="CUB domain-containing protein" evidence="4">
    <location>
        <begin position="26"/>
        <end position="104"/>
    </location>
</feature>
<proteinExistence type="predicted"/>
<comment type="caution">
    <text evidence="6">The sequence shown here is derived from an EMBL/GenBank/DDBJ whole genome shotgun (WGS) entry which is preliminary data.</text>
</comment>
<dbReference type="Gene3D" id="2.60.120.290">
    <property type="entry name" value="Spermadhesin, CUB domain"/>
    <property type="match status" value="1"/>
</dbReference>
<keyword evidence="4" id="KW-0732">Signal</keyword>
<evidence type="ECO:0000313" key="6">
    <source>
        <dbReference type="EMBL" id="KAJ8038343.1"/>
    </source>
</evidence>
<dbReference type="EMBL" id="JAIZAY010000007">
    <property type="protein sequence ID" value="KAJ8038343.1"/>
    <property type="molecule type" value="Genomic_DNA"/>
</dbReference>
<dbReference type="SUPFAM" id="SSF49854">
    <property type="entry name" value="Spermadhesin, CUB domain"/>
    <property type="match status" value="1"/>
</dbReference>
<evidence type="ECO:0000256" key="1">
    <source>
        <dbReference type="ARBA" id="ARBA00022737"/>
    </source>
</evidence>
<keyword evidence="2" id="KW-1015">Disulfide bond</keyword>
<feature type="signal peptide" evidence="4">
    <location>
        <begin position="1"/>
        <end position="25"/>
    </location>
</feature>
<name>A0A9Q1C347_HOLLE</name>
<comment type="caution">
    <text evidence="3">Lacks conserved residue(s) required for the propagation of feature annotation.</text>
</comment>
<protein>
    <recommendedName>
        <fullName evidence="5">CUB domain-containing protein</fullName>
    </recommendedName>
</protein>
<evidence type="ECO:0000256" key="4">
    <source>
        <dbReference type="SAM" id="SignalP"/>
    </source>
</evidence>
<evidence type="ECO:0000256" key="3">
    <source>
        <dbReference type="PROSITE-ProRule" id="PRU00059"/>
    </source>
</evidence>
<sequence length="104" mass="11794">MHRGQRERNVDLLVVLLYFTAQLTGISNAGDICSDEELTATFEVQSIYSPNFPNNYPNDVNCTTLITSPENTIIELLFDHFHLEFAKTTEPCNDSLSVRIRTVN</sequence>
<feature type="domain" description="CUB" evidence="5">
    <location>
        <begin position="33"/>
        <end position="92"/>
    </location>
</feature>
<reference evidence="6" key="1">
    <citation type="submission" date="2021-10" db="EMBL/GenBank/DDBJ databases">
        <title>Tropical sea cucumber genome reveals ecological adaptation and Cuvierian tubules defense mechanism.</title>
        <authorList>
            <person name="Chen T."/>
        </authorList>
    </citation>
    <scope>NUCLEOTIDE SEQUENCE</scope>
    <source>
        <strain evidence="6">Nanhai2018</strain>
        <tissue evidence="6">Muscle</tissue>
    </source>
</reference>
<dbReference type="PANTHER" id="PTHR24251">
    <property type="entry name" value="OVOCHYMASE-RELATED"/>
    <property type="match status" value="1"/>
</dbReference>
<dbReference type="PROSITE" id="PS01180">
    <property type="entry name" value="CUB"/>
    <property type="match status" value="1"/>
</dbReference>
<accession>A0A9Q1C347</accession>
<dbReference type="Proteomes" id="UP001152320">
    <property type="component" value="Chromosome 7"/>
</dbReference>
<organism evidence="6 7">
    <name type="scientific">Holothuria leucospilota</name>
    <name type="common">Black long sea cucumber</name>
    <name type="synonym">Mertensiothuria leucospilota</name>
    <dbReference type="NCBI Taxonomy" id="206669"/>
    <lineage>
        <taxon>Eukaryota</taxon>
        <taxon>Metazoa</taxon>
        <taxon>Echinodermata</taxon>
        <taxon>Eleutherozoa</taxon>
        <taxon>Echinozoa</taxon>
        <taxon>Holothuroidea</taxon>
        <taxon>Aspidochirotacea</taxon>
        <taxon>Aspidochirotida</taxon>
        <taxon>Holothuriidae</taxon>
        <taxon>Holothuria</taxon>
    </lineage>
</organism>
<keyword evidence="7" id="KW-1185">Reference proteome</keyword>